<reference evidence="1 2" key="1">
    <citation type="submission" date="2018-11" db="EMBL/GenBank/DDBJ databases">
        <authorList>
            <person name="Da X."/>
        </authorList>
    </citation>
    <scope>NUCLEOTIDE SEQUENCE [LARGE SCALE GENOMIC DNA]</scope>
    <source>
        <strain evidence="1 2">S14-144</strain>
    </source>
</reference>
<dbReference type="KEGG" id="nak:EH165_07035"/>
<proteinExistence type="predicted"/>
<dbReference type="OrthoDB" id="191189at2"/>
<name>A0A3G8ZQD6_9ACTN</name>
<accession>A0A3G8ZQD6</accession>
<dbReference type="Proteomes" id="UP000268084">
    <property type="component" value="Chromosome"/>
</dbReference>
<dbReference type="AlphaFoldDB" id="A0A3G8ZQD6"/>
<reference evidence="1 2" key="2">
    <citation type="submission" date="2018-12" db="EMBL/GenBank/DDBJ databases">
        <title>Nakamurella antarcticus sp. nov., isolated from Antarctica South Shetland Islands soil.</title>
        <authorList>
            <person name="Peng F."/>
        </authorList>
    </citation>
    <scope>NUCLEOTIDE SEQUENCE [LARGE SCALE GENOMIC DNA]</scope>
    <source>
        <strain evidence="1 2">S14-144</strain>
    </source>
</reference>
<gene>
    <name evidence="1" type="ORF">EH165_07035</name>
</gene>
<dbReference type="InterPro" id="IPR023393">
    <property type="entry name" value="START-like_dom_sf"/>
</dbReference>
<sequence>MRLTITARGTASSAVVWERYAQPALWPEWSPLIQSVQCSHRRLQTGSTGTVRGPANIGIDFVIVNFDETNLSWVWDVKVPVVGSTLRLDHFVGDDNGATSTSLTINGCAPYVVGYAPLAKLALNKLVAGQA</sequence>
<keyword evidence="2" id="KW-1185">Reference proteome</keyword>
<dbReference type="EMBL" id="CP034170">
    <property type="protein sequence ID" value="AZI59470.1"/>
    <property type="molecule type" value="Genomic_DNA"/>
</dbReference>
<protein>
    <submittedName>
        <fullName evidence="1">SRPBCC family protein</fullName>
    </submittedName>
</protein>
<dbReference type="Gene3D" id="3.30.530.20">
    <property type="match status" value="1"/>
</dbReference>
<organism evidence="1 2">
    <name type="scientific">Nakamurella antarctica</name>
    <dbReference type="NCBI Taxonomy" id="1902245"/>
    <lineage>
        <taxon>Bacteria</taxon>
        <taxon>Bacillati</taxon>
        <taxon>Actinomycetota</taxon>
        <taxon>Actinomycetes</taxon>
        <taxon>Nakamurellales</taxon>
        <taxon>Nakamurellaceae</taxon>
        <taxon>Nakamurella</taxon>
    </lineage>
</organism>
<dbReference type="SUPFAM" id="SSF55961">
    <property type="entry name" value="Bet v1-like"/>
    <property type="match status" value="1"/>
</dbReference>
<evidence type="ECO:0000313" key="1">
    <source>
        <dbReference type="EMBL" id="AZI59470.1"/>
    </source>
</evidence>
<evidence type="ECO:0000313" key="2">
    <source>
        <dbReference type="Proteomes" id="UP000268084"/>
    </source>
</evidence>